<dbReference type="GO" id="GO:0003677">
    <property type="term" value="F:DNA binding"/>
    <property type="evidence" value="ECO:0007669"/>
    <property type="project" value="UniProtKB-KW"/>
</dbReference>
<dbReference type="InterPro" id="IPR036388">
    <property type="entry name" value="WH-like_DNA-bd_sf"/>
</dbReference>
<sequence>MLSVSELSIGEMVPAFPISFVAVSKHIKALERAGLVRREVRGRNHVCSLDPVALRTASRWLAAYERFWNERLVALEDVLEEMKSQERPH</sequence>
<evidence type="ECO:0000313" key="1">
    <source>
        <dbReference type="EMBL" id="MBB4004652.1"/>
    </source>
</evidence>
<dbReference type="SUPFAM" id="SSF46785">
    <property type="entry name" value="Winged helix' DNA-binding domain"/>
    <property type="match status" value="1"/>
</dbReference>
<dbReference type="InterPro" id="IPR036390">
    <property type="entry name" value="WH_DNA-bd_sf"/>
</dbReference>
<dbReference type="CDD" id="cd00090">
    <property type="entry name" value="HTH_ARSR"/>
    <property type="match status" value="1"/>
</dbReference>
<reference evidence="1 2" key="1">
    <citation type="submission" date="2020-08" db="EMBL/GenBank/DDBJ databases">
        <title>Genomic Encyclopedia of Type Strains, Phase IV (KMG-IV): sequencing the most valuable type-strain genomes for metagenomic binning, comparative biology and taxonomic classification.</title>
        <authorList>
            <person name="Goeker M."/>
        </authorList>
    </citation>
    <scope>NUCLEOTIDE SEQUENCE [LARGE SCALE GENOMIC DNA]</scope>
    <source>
        <strain evidence="1 2">DSM 103570</strain>
    </source>
</reference>
<dbReference type="PANTHER" id="PTHR38600:SF2">
    <property type="entry name" value="SLL0088 PROTEIN"/>
    <property type="match status" value="1"/>
</dbReference>
<comment type="caution">
    <text evidence="1">The sequence shown here is derived from an EMBL/GenBank/DDBJ whole genome shotgun (WGS) entry which is preliminary data.</text>
</comment>
<gene>
    <name evidence="1" type="ORF">GGR03_003747</name>
</gene>
<organism evidence="1 2">
    <name type="scientific">Aurantimonas endophytica</name>
    <dbReference type="NCBI Taxonomy" id="1522175"/>
    <lineage>
        <taxon>Bacteria</taxon>
        <taxon>Pseudomonadati</taxon>
        <taxon>Pseudomonadota</taxon>
        <taxon>Alphaproteobacteria</taxon>
        <taxon>Hyphomicrobiales</taxon>
        <taxon>Aurantimonadaceae</taxon>
        <taxon>Aurantimonas</taxon>
    </lineage>
</organism>
<protein>
    <submittedName>
        <fullName evidence="1">DNA-binding transcriptional ArsR family regulator</fullName>
    </submittedName>
</protein>
<dbReference type="GO" id="GO:0006355">
    <property type="term" value="P:regulation of DNA-templated transcription"/>
    <property type="evidence" value="ECO:0007669"/>
    <property type="project" value="UniProtKB-ARBA"/>
</dbReference>
<dbReference type="InterPro" id="IPR011991">
    <property type="entry name" value="ArsR-like_HTH"/>
</dbReference>
<keyword evidence="2" id="KW-1185">Reference proteome</keyword>
<dbReference type="PANTHER" id="PTHR38600">
    <property type="entry name" value="TRANSCRIPTIONAL REGULATORY PROTEIN"/>
    <property type="match status" value="1"/>
</dbReference>
<keyword evidence="1" id="KW-0238">DNA-binding</keyword>
<dbReference type="Proteomes" id="UP000588647">
    <property type="component" value="Unassembled WGS sequence"/>
</dbReference>
<name>A0A7W6MR43_9HYPH</name>
<dbReference type="Gene3D" id="1.10.10.10">
    <property type="entry name" value="Winged helix-like DNA-binding domain superfamily/Winged helix DNA-binding domain"/>
    <property type="match status" value="1"/>
</dbReference>
<dbReference type="EMBL" id="JACIEM010000005">
    <property type="protein sequence ID" value="MBB4004652.1"/>
    <property type="molecule type" value="Genomic_DNA"/>
</dbReference>
<evidence type="ECO:0000313" key="2">
    <source>
        <dbReference type="Proteomes" id="UP000588647"/>
    </source>
</evidence>
<dbReference type="AlphaFoldDB" id="A0A7W6MR43"/>
<proteinExistence type="predicted"/>
<accession>A0A7W6MR43</accession>